<feature type="region of interest" description="Disordered" evidence="1">
    <location>
        <begin position="64"/>
        <end position="101"/>
    </location>
</feature>
<comment type="caution">
    <text evidence="2">The sequence shown here is derived from an EMBL/GenBank/DDBJ whole genome shotgun (WGS) entry which is preliminary data.</text>
</comment>
<name>A0A9Q1IED4_SYNKA</name>
<accession>A0A9Q1IED4</accession>
<protein>
    <submittedName>
        <fullName evidence="2">Uncharacterized protein</fullName>
    </submittedName>
</protein>
<organism evidence="2 3">
    <name type="scientific">Synaphobranchus kaupii</name>
    <name type="common">Kaup's arrowtooth eel</name>
    <dbReference type="NCBI Taxonomy" id="118154"/>
    <lineage>
        <taxon>Eukaryota</taxon>
        <taxon>Metazoa</taxon>
        <taxon>Chordata</taxon>
        <taxon>Craniata</taxon>
        <taxon>Vertebrata</taxon>
        <taxon>Euteleostomi</taxon>
        <taxon>Actinopterygii</taxon>
        <taxon>Neopterygii</taxon>
        <taxon>Teleostei</taxon>
        <taxon>Anguilliformes</taxon>
        <taxon>Synaphobranchidae</taxon>
        <taxon>Synaphobranchus</taxon>
    </lineage>
</organism>
<gene>
    <name evidence="2" type="ORF">SKAU_G00377610</name>
</gene>
<evidence type="ECO:0000256" key="1">
    <source>
        <dbReference type="SAM" id="MobiDB-lite"/>
    </source>
</evidence>
<evidence type="ECO:0000313" key="2">
    <source>
        <dbReference type="EMBL" id="KAJ8336541.1"/>
    </source>
</evidence>
<feature type="region of interest" description="Disordered" evidence="1">
    <location>
        <begin position="1"/>
        <end position="52"/>
    </location>
</feature>
<dbReference type="AlphaFoldDB" id="A0A9Q1IED4"/>
<reference evidence="2" key="1">
    <citation type="journal article" date="2023" name="Science">
        <title>Genome structures resolve the early diversification of teleost fishes.</title>
        <authorList>
            <person name="Parey E."/>
            <person name="Louis A."/>
            <person name="Montfort J."/>
            <person name="Bouchez O."/>
            <person name="Roques C."/>
            <person name="Iampietro C."/>
            <person name="Lluch J."/>
            <person name="Castinel A."/>
            <person name="Donnadieu C."/>
            <person name="Desvignes T."/>
            <person name="Floi Bucao C."/>
            <person name="Jouanno E."/>
            <person name="Wen M."/>
            <person name="Mejri S."/>
            <person name="Dirks R."/>
            <person name="Jansen H."/>
            <person name="Henkel C."/>
            <person name="Chen W.J."/>
            <person name="Zahm M."/>
            <person name="Cabau C."/>
            <person name="Klopp C."/>
            <person name="Thompson A.W."/>
            <person name="Robinson-Rechavi M."/>
            <person name="Braasch I."/>
            <person name="Lecointre G."/>
            <person name="Bobe J."/>
            <person name="Postlethwait J.H."/>
            <person name="Berthelot C."/>
            <person name="Roest Crollius H."/>
            <person name="Guiguen Y."/>
        </authorList>
    </citation>
    <scope>NUCLEOTIDE SEQUENCE</scope>
    <source>
        <strain evidence="2">WJC10195</strain>
    </source>
</reference>
<feature type="compositionally biased region" description="Pro residues" evidence="1">
    <location>
        <begin position="1"/>
        <end position="10"/>
    </location>
</feature>
<dbReference type="Proteomes" id="UP001152622">
    <property type="component" value="Chromosome 19"/>
</dbReference>
<proteinExistence type="predicted"/>
<evidence type="ECO:0000313" key="3">
    <source>
        <dbReference type="Proteomes" id="UP001152622"/>
    </source>
</evidence>
<sequence length="101" mass="10465">MAPPTAPPQGGPRRAHLQLSHRAPGPLTCHPEPGGHRGARGHLHGTGRATATGCSRGIWTVGVAGEGDMKERGGASAGEPEPRTQPDQDLDWNRSTPSVPV</sequence>
<dbReference type="EMBL" id="JAINUF010000019">
    <property type="protein sequence ID" value="KAJ8336541.1"/>
    <property type="molecule type" value="Genomic_DNA"/>
</dbReference>
<keyword evidence="3" id="KW-1185">Reference proteome</keyword>